<dbReference type="Proteomes" id="UP000024635">
    <property type="component" value="Unassembled WGS sequence"/>
</dbReference>
<gene>
    <name evidence="1" type="primary">Acey_s0039.g69</name>
    <name evidence="1" type="synonym">Acey-C46A5.8</name>
    <name evidence="1" type="ORF">Y032_0039g69</name>
</gene>
<dbReference type="PANTHER" id="PTHR28489:SF2">
    <property type="entry name" value="RENTINAL DEGENERATION 3-LIKE"/>
    <property type="match status" value="1"/>
</dbReference>
<dbReference type="Pfam" id="PF14473">
    <property type="entry name" value="RD3"/>
    <property type="match status" value="1"/>
</dbReference>
<dbReference type="InterPro" id="IPR028092">
    <property type="entry name" value="RD3"/>
</dbReference>
<dbReference type="OrthoDB" id="5824539at2759"/>
<evidence type="ECO:0000313" key="2">
    <source>
        <dbReference type="Proteomes" id="UP000024635"/>
    </source>
</evidence>
<keyword evidence="2" id="KW-1185">Reference proteome</keyword>
<reference evidence="2" key="1">
    <citation type="journal article" date="2015" name="Nat. Genet.">
        <title>The genome and transcriptome of the zoonotic hookworm Ancylostoma ceylanicum identify infection-specific gene families.</title>
        <authorList>
            <person name="Schwarz E.M."/>
            <person name="Hu Y."/>
            <person name="Antoshechkin I."/>
            <person name="Miller M.M."/>
            <person name="Sternberg P.W."/>
            <person name="Aroian R.V."/>
        </authorList>
    </citation>
    <scope>NUCLEOTIDE SEQUENCE</scope>
    <source>
        <strain evidence="2">HY135</strain>
    </source>
</reference>
<organism evidence="1 2">
    <name type="scientific">Ancylostoma ceylanicum</name>
    <dbReference type="NCBI Taxonomy" id="53326"/>
    <lineage>
        <taxon>Eukaryota</taxon>
        <taxon>Metazoa</taxon>
        <taxon>Ecdysozoa</taxon>
        <taxon>Nematoda</taxon>
        <taxon>Chromadorea</taxon>
        <taxon>Rhabditida</taxon>
        <taxon>Rhabditina</taxon>
        <taxon>Rhabditomorpha</taxon>
        <taxon>Strongyloidea</taxon>
        <taxon>Ancylostomatidae</taxon>
        <taxon>Ancylostomatinae</taxon>
        <taxon>Ancylostoma</taxon>
    </lineage>
</organism>
<protein>
    <submittedName>
        <fullName evidence="1">Uncharacterized protein</fullName>
    </submittedName>
</protein>
<evidence type="ECO:0000313" key="1">
    <source>
        <dbReference type="EMBL" id="EYC14893.1"/>
    </source>
</evidence>
<dbReference type="AlphaFoldDB" id="A0A016UK40"/>
<accession>A0A016UK40</accession>
<proteinExistence type="predicted"/>
<dbReference type="PANTHER" id="PTHR28489">
    <property type="entry name" value="RENTINAL DEGENERATION 3-LIKE"/>
    <property type="match status" value="1"/>
</dbReference>
<sequence length="220" mass="25417">MNRTQASKDSALYDWFVGNHVFFRISKNSPKLTIMLKWLTDMTSARVVAEKIDDGRDEIMDNDDTMMIDLILSEIEATVAAYETEKEQRKSQECLQKRIPDYSWLISENSQKPKKYLTMSERSRLERACERLRPNEWSKLINLWKARSKSASSREHIFDCFVSSVHEVILSRPRPPTVGDVVRKYMRSASSVNAVSDSPRIMGSTRSLADVSFRQLSEIV</sequence>
<name>A0A016UK40_9BILA</name>
<comment type="caution">
    <text evidence="1">The sequence shown here is derived from an EMBL/GenBank/DDBJ whole genome shotgun (WGS) entry which is preliminary data.</text>
</comment>
<dbReference type="EMBL" id="JARK01001375">
    <property type="protein sequence ID" value="EYC14893.1"/>
    <property type="molecule type" value="Genomic_DNA"/>
</dbReference>